<sequence length="612" mass="70073">MTEENWRVSEENFFEVLVVGGGTCSLAICARLCESHPGSIYTEDEHQRFHWLKQRGNQVELVKNKGRKKSHSKDTFKNNFEPSEILVLDELDNQFLGQWDTQFSVCKIPYLRSPMFFHCDPINIDGMVIYAHMMKDKDPYCIKKIENVVGREYSKHQLKKQIKKNMKKKAEGTESSTHDAPGLVDINMRDWKDYYRPSSPFFRKYCQDIINRYNLHNVVKKGKVCSIDYGTVQIIETGKMGKGFLVETEDGHRYGCKICIIASGHKGSVNYPIEALKQNPCFPEGSCHLTHLFRQEAEFINTRISQKINRNQTTSVAIVGGGLSSAQLVDNAIQSGISKVNLILRGPLKVKHFDFHLDWVTKYKNVKKSAFYIADTDNERLEMIHQAREGGSVNPEYYKILLKHVKSGRLEILKHSTIVETEWTDNETWKISIEQADPTAQKENENASKAIQLLNVDYICCATGISQNFDKLPFMQTIIQKHPIDFVQGFPCLTDNLQWKEDIPLFLIGKNASLRIGPSSANLDGARLGAERVGWYIQNMKKKRQLEWYDEVCEYCSGDMVSDGSMESLDMKLDSADQSDSEKESENIASSFETRLKLARGEMNWYSLLQDA</sequence>
<protein>
    <submittedName>
        <fullName evidence="1">Piso0_002224 protein</fullName>
    </submittedName>
</protein>
<dbReference type="OrthoDB" id="76038at2759"/>
<gene>
    <name evidence="1" type="primary">Piso0_002224</name>
    <name evidence="1" type="ORF">GNLVRS01_PISO0J07379g</name>
</gene>
<dbReference type="eggNOG" id="ENOG502QPIW">
    <property type="taxonomic scope" value="Eukaryota"/>
</dbReference>
<dbReference type="Proteomes" id="UP000005222">
    <property type="component" value="Chromosome J"/>
</dbReference>
<dbReference type="OMA" id="CDGRIKI"/>
<dbReference type="PANTHER" id="PTHR38663">
    <property type="match status" value="1"/>
</dbReference>
<organism evidence="1 2">
    <name type="scientific">Pichia sorbitophila (strain ATCC MYA-4447 / BCRC 22081 / CBS 7064 / NBRC 10061 / NRRL Y-12695)</name>
    <name type="common">Hybrid yeast</name>
    <dbReference type="NCBI Taxonomy" id="559304"/>
    <lineage>
        <taxon>Eukaryota</taxon>
        <taxon>Fungi</taxon>
        <taxon>Dikarya</taxon>
        <taxon>Ascomycota</taxon>
        <taxon>Saccharomycotina</taxon>
        <taxon>Pichiomycetes</taxon>
        <taxon>Debaryomycetaceae</taxon>
        <taxon>Millerozyma</taxon>
    </lineage>
</organism>
<reference evidence="1 2" key="1">
    <citation type="journal article" date="2012" name="G3 (Bethesda)">
        <title>Pichia sorbitophila, an interspecies yeast hybrid reveals early steps of genome resolution following polyploidization.</title>
        <authorList>
            <person name="Leh Louis V."/>
            <person name="Despons L."/>
            <person name="Friedrich A."/>
            <person name="Martin T."/>
            <person name="Durrens P."/>
            <person name="Casaregola S."/>
            <person name="Neuveglise C."/>
            <person name="Fairhead C."/>
            <person name="Marck C."/>
            <person name="Cruz J.A."/>
            <person name="Straub M.L."/>
            <person name="Kugler V."/>
            <person name="Sacerdot C."/>
            <person name="Uzunov Z."/>
            <person name="Thierry A."/>
            <person name="Weiss S."/>
            <person name="Bleykasten C."/>
            <person name="De Montigny J."/>
            <person name="Jacques N."/>
            <person name="Jung P."/>
            <person name="Lemaire M."/>
            <person name="Mallet S."/>
            <person name="Morel G."/>
            <person name="Richard G.F."/>
            <person name="Sarkar A."/>
            <person name="Savel G."/>
            <person name="Schacherer J."/>
            <person name="Seret M.L."/>
            <person name="Talla E."/>
            <person name="Samson G."/>
            <person name="Jubin C."/>
            <person name="Poulain J."/>
            <person name="Vacherie B."/>
            <person name="Barbe V."/>
            <person name="Pelletier E."/>
            <person name="Sherman D.J."/>
            <person name="Westhof E."/>
            <person name="Weissenbach J."/>
            <person name="Baret P.V."/>
            <person name="Wincker P."/>
            <person name="Gaillardin C."/>
            <person name="Dujon B."/>
            <person name="Souciet J.L."/>
        </authorList>
    </citation>
    <scope>NUCLEOTIDE SEQUENCE [LARGE SCALE GENOMIC DNA]</scope>
    <source>
        <strain evidence="2">ATCC MYA-4447 / BCRC 22081 / CBS 7064 / NBRC 10061 / NRRL Y-12695</strain>
    </source>
</reference>
<keyword evidence="2" id="KW-1185">Reference proteome</keyword>
<dbReference type="InParanoid" id="G8YC16"/>
<dbReference type="SUPFAM" id="SSF51905">
    <property type="entry name" value="FAD/NAD(P)-binding domain"/>
    <property type="match status" value="2"/>
</dbReference>
<dbReference type="Gene3D" id="3.50.50.60">
    <property type="entry name" value="FAD/NAD(P)-binding domain"/>
    <property type="match status" value="1"/>
</dbReference>
<dbReference type="HOGENOM" id="CLU_014633_1_1_1"/>
<dbReference type="PANTHER" id="PTHR38663:SF1">
    <property type="entry name" value="L-ORNITHINE N(5)-MONOOXYGENASE"/>
    <property type="match status" value="1"/>
</dbReference>
<proteinExistence type="predicted"/>
<dbReference type="InterPro" id="IPR036188">
    <property type="entry name" value="FAD/NAD-bd_sf"/>
</dbReference>
<accession>G8YC16</accession>
<dbReference type="AlphaFoldDB" id="G8YC16"/>
<evidence type="ECO:0000313" key="2">
    <source>
        <dbReference type="Proteomes" id="UP000005222"/>
    </source>
</evidence>
<dbReference type="STRING" id="559304.G8YC16"/>
<dbReference type="EMBL" id="FO082050">
    <property type="protein sequence ID" value="CCE82497.1"/>
    <property type="molecule type" value="Genomic_DNA"/>
</dbReference>
<name>G8YC16_PICSO</name>
<evidence type="ECO:0000313" key="1">
    <source>
        <dbReference type="EMBL" id="CCE82497.1"/>
    </source>
</evidence>